<dbReference type="Pfam" id="PF19303">
    <property type="entry name" value="Anticodon_3"/>
    <property type="match status" value="1"/>
</dbReference>
<comment type="subcellular location">
    <subcellularLocation>
        <location evidence="2 11">Cytoplasm</location>
    </subcellularLocation>
</comment>
<comment type="cofactor">
    <cofactor evidence="11">
        <name>Zn(2+)</name>
        <dbReference type="ChEBI" id="CHEBI:29105"/>
    </cofactor>
    <text evidence="11">Binds 1 zinc ion per subunit.</text>
</comment>
<evidence type="ECO:0000256" key="4">
    <source>
        <dbReference type="ARBA" id="ARBA00022490"/>
    </source>
</evidence>
<comment type="catalytic activity">
    <reaction evidence="10 11">
        <text>tRNA(Met) + L-methionine + ATP = L-methionyl-tRNA(Met) + AMP + diphosphate</text>
        <dbReference type="Rhea" id="RHEA:13481"/>
        <dbReference type="Rhea" id="RHEA-COMP:9667"/>
        <dbReference type="Rhea" id="RHEA-COMP:9698"/>
        <dbReference type="ChEBI" id="CHEBI:30616"/>
        <dbReference type="ChEBI" id="CHEBI:33019"/>
        <dbReference type="ChEBI" id="CHEBI:57844"/>
        <dbReference type="ChEBI" id="CHEBI:78442"/>
        <dbReference type="ChEBI" id="CHEBI:78530"/>
        <dbReference type="ChEBI" id="CHEBI:456215"/>
        <dbReference type="EC" id="6.1.1.10"/>
    </reaction>
</comment>
<dbReference type="InterPro" id="IPR009080">
    <property type="entry name" value="tRNAsynth_Ia_anticodon-bd"/>
</dbReference>
<gene>
    <name evidence="11 14" type="primary">metG</name>
    <name evidence="14" type="ORF">IAA62_02575</name>
</gene>
<name>A0A9D1SZ62_9FIRM</name>
<dbReference type="InterPro" id="IPR029038">
    <property type="entry name" value="MetRS_Zn"/>
</dbReference>
<dbReference type="InterPro" id="IPR014729">
    <property type="entry name" value="Rossmann-like_a/b/a_fold"/>
</dbReference>
<dbReference type="InterPro" id="IPR014758">
    <property type="entry name" value="Met-tRNA_synth"/>
</dbReference>
<dbReference type="Gene3D" id="2.20.28.20">
    <property type="entry name" value="Methionyl-tRNA synthetase, Zn-domain"/>
    <property type="match status" value="1"/>
</dbReference>
<comment type="subunit">
    <text evidence="11">Monomer.</text>
</comment>
<dbReference type="InterPro" id="IPR033911">
    <property type="entry name" value="MetRS_core"/>
</dbReference>
<evidence type="ECO:0000256" key="3">
    <source>
        <dbReference type="ARBA" id="ARBA00008258"/>
    </source>
</evidence>
<dbReference type="Pfam" id="PF09334">
    <property type="entry name" value="tRNA-synt_1g"/>
    <property type="match status" value="1"/>
</dbReference>
<comment type="similarity">
    <text evidence="3 11">Belongs to the class-I aminoacyl-tRNA synthetase family. MetG type 1 subfamily.</text>
</comment>
<dbReference type="GO" id="GO:0004825">
    <property type="term" value="F:methionine-tRNA ligase activity"/>
    <property type="evidence" value="ECO:0007669"/>
    <property type="project" value="UniProtKB-UniRule"/>
</dbReference>
<dbReference type="InterPro" id="IPR023458">
    <property type="entry name" value="Met-tRNA_ligase_1"/>
</dbReference>
<evidence type="ECO:0000256" key="6">
    <source>
        <dbReference type="ARBA" id="ARBA00022741"/>
    </source>
</evidence>
<evidence type="ECO:0000256" key="2">
    <source>
        <dbReference type="ARBA" id="ARBA00004496"/>
    </source>
</evidence>
<evidence type="ECO:0000259" key="13">
    <source>
        <dbReference type="Pfam" id="PF19303"/>
    </source>
</evidence>
<feature type="domain" description="Methionyl/Leucyl tRNA synthetase" evidence="12">
    <location>
        <begin position="4"/>
        <end position="395"/>
    </location>
</feature>
<dbReference type="Gene3D" id="3.40.50.620">
    <property type="entry name" value="HUPs"/>
    <property type="match status" value="1"/>
</dbReference>
<evidence type="ECO:0000256" key="9">
    <source>
        <dbReference type="ARBA" id="ARBA00023146"/>
    </source>
</evidence>
<keyword evidence="8 11" id="KW-0648">Protein biosynthesis</keyword>
<keyword evidence="9 11" id="KW-0030">Aminoacyl-tRNA synthetase</keyword>
<dbReference type="NCBIfam" id="NF001100">
    <property type="entry name" value="PRK00133.1"/>
    <property type="match status" value="1"/>
</dbReference>
<dbReference type="GO" id="GO:0046872">
    <property type="term" value="F:metal ion binding"/>
    <property type="evidence" value="ECO:0007669"/>
    <property type="project" value="UniProtKB-KW"/>
</dbReference>
<dbReference type="FunFam" id="2.20.28.20:FF:000001">
    <property type="entry name" value="Methionine--tRNA ligase"/>
    <property type="match status" value="1"/>
</dbReference>
<keyword evidence="4 11" id="KW-0963">Cytoplasm</keyword>
<keyword evidence="5 11" id="KW-0436">Ligase</keyword>
<dbReference type="SUPFAM" id="SSF57770">
    <property type="entry name" value="Methionyl-tRNA synthetase (MetRS), Zn-domain"/>
    <property type="match status" value="1"/>
</dbReference>
<dbReference type="PROSITE" id="PS00178">
    <property type="entry name" value="AA_TRNA_LIGASE_I"/>
    <property type="match status" value="1"/>
</dbReference>
<dbReference type="AlphaFoldDB" id="A0A9D1SZ62"/>
<evidence type="ECO:0000259" key="12">
    <source>
        <dbReference type="Pfam" id="PF09334"/>
    </source>
</evidence>
<dbReference type="PANTHER" id="PTHR45765">
    <property type="entry name" value="METHIONINE--TRNA LIGASE"/>
    <property type="match status" value="1"/>
</dbReference>
<keyword evidence="11" id="KW-0862">Zinc</keyword>
<dbReference type="GO" id="GO:0005829">
    <property type="term" value="C:cytosol"/>
    <property type="evidence" value="ECO:0007669"/>
    <property type="project" value="TreeGrafter"/>
</dbReference>
<feature type="binding site" evidence="11">
    <location>
        <position position="157"/>
    </location>
    <ligand>
        <name>Zn(2+)</name>
        <dbReference type="ChEBI" id="CHEBI:29105"/>
    </ligand>
</feature>
<dbReference type="PRINTS" id="PR01041">
    <property type="entry name" value="TRNASYNTHMET"/>
</dbReference>
<feature type="domain" description="Methionyl-tRNA synthetase anticodon-binding" evidence="13">
    <location>
        <begin position="417"/>
        <end position="561"/>
    </location>
</feature>
<evidence type="ECO:0000313" key="15">
    <source>
        <dbReference type="Proteomes" id="UP000886861"/>
    </source>
</evidence>
<dbReference type="InterPro" id="IPR001412">
    <property type="entry name" value="aa-tRNA-synth_I_CS"/>
</dbReference>
<dbReference type="EMBL" id="DVOJ01000009">
    <property type="protein sequence ID" value="HIV01421.1"/>
    <property type="molecule type" value="Genomic_DNA"/>
</dbReference>
<feature type="binding site" evidence="11">
    <location>
        <position position="144"/>
    </location>
    <ligand>
        <name>Zn(2+)</name>
        <dbReference type="ChEBI" id="CHEBI:29105"/>
    </ligand>
</feature>
<feature type="short sequence motif" description="'KMSKS' region" evidence="11">
    <location>
        <begin position="330"/>
        <end position="334"/>
    </location>
</feature>
<evidence type="ECO:0000256" key="10">
    <source>
        <dbReference type="ARBA" id="ARBA00047364"/>
    </source>
</evidence>
<organism evidence="14 15">
    <name type="scientific">Candidatus Caccopulliclostridium gallistercoris</name>
    <dbReference type="NCBI Taxonomy" id="2840719"/>
    <lineage>
        <taxon>Bacteria</taxon>
        <taxon>Bacillati</taxon>
        <taxon>Bacillota</taxon>
        <taxon>Clostridia</taxon>
        <taxon>Candidatus Caccopulliclostridium</taxon>
    </lineage>
</organism>
<comment type="function">
    <text evidence="1 11">Is required not only for elongation of protein synthesis but also for the initiation of all mRNA translation through initiator tRNA(fMet) aminoacylation.</text>
</comment>
<dbReference type="HAMAP" id="MF_00098">
    <property type="entry name" value="Met_tRNA_synth_type1"/>
    <property type="match status" value="1"/>
</dbReference>
<feature type="binding site" evidence="11">
    <location>
        <position position="333"/>
    </location>
    <ligand>
        <name>ATP</name>
        <dbReference type="ChEBI" id="CHEBI:30616"/>
    </ligand>
</feature>
<accession>A0A9D1SZ62</accession>
<dbReference type="SUPFAM" id="SSF47323">
    <property type="entry name" value="Anticodon-binding domain of a subclass of class I aminoacyl-tRNA synthetases"/>
    <property type="match status" value="1"/>
</dbReference>
<protein>
    <recommendedName>
        <fullName evidence="11">Methionine--tRNA ligase</fullName>
        <ecNumber evidence="11">6.1.1.10</ecNumber>
    </recommendedName>
    <alternativeName>
        <fullName evidence="11">Methionyl-tRNA synthetase</fullName>
        <shortName evidence="11">MetRS</shortName>
    </alternativeName>
</protein>
<dbReference type="NCBIfam" id="TIGR00398">
    <property type="entry name" value="metG"/>
    <property type="match status" value="1"/>
</dbReference>
<proteinExistence type="inferred from homology"/>
<dbReference type="CDD" id="cd00814">
    <property type="entry name" value="MetRS_core"/>
    <property type="match status" value="1"/>
</dbReference>
<evidence type="ECO:0000256" key="8">
    <source>
        <dbReference type="ARBA" id="ARBA00022917"/>
    </source>
</evidence>
<dbReference type="GO" id="GO:0006431">
    <property type="term" value="P:methionyl-tRNA aminoacylation"/>
    <property type="evidence" value="ECO:0007669"/>
    <property type="project" value="UniProtKB-UniRule"/>
</dbReference>
<dbReference type="GO" id="GO:0005524">
    <property type="term" value="F:ATP binding"/>
    <property type="evidence" value="ECO:0007669"/>
    <property type="project" value="UniProtKB-UniRule"/>
</dbReference>
<dbReference type="Gene3D" id="1.10.730.10">
    <property type="entry name" value="Isoleucyl-tRNA Synthetase, Domain 1"/>
    <property type="match status" value="1"/>
</dbReference>
<evidence type="ECO:0000256" key="11">
    <source>
        <dbReference type="HAMAP-Rule" id="MF_00098"/>
    </source>
</evidence>
<dbReference type="InterPro" id="IPR015413">
    <property type="entry name" value="Methionyl/Leucyl_tRNA_Synth"/>
</dbReference>
<dbReference type="PANTHER" id="PTHR45765:SF1">
    <property type="entry name" value="METHIONINE--TRNA LIGASE, CYTOPLASMIC"/>
    <property type="match status" value="1"/>
</dbReference>
<evidence type="ECO:0000256" key="5">
    <source>
        <dbReference type="ARBA" id="ARBA00022598"/>
    </source>
</evidence>
<comment type="caution">
    <text evidence="14">The sequence shown here is derived from an EMBL/GenBank/DDBJ whole genome shotgun (WGS) entry which is preliminary data.</text>
</comment>
<sequence>MAKILITSALPYVNNVPHLGHIVGCHLPADVFYRFNKAIGNETYFIGGADEHGTATLISANALNMAPDKLCYKLSELHKKMYDKLNISYSLFSGTHTKYNEETTIEFYKELDKNGYIEERDDDVMLYCENEHVALADRYVKGVCPYCGYEDAYGDQCDACGKTYDITELKDPKCRFCGEPATFKKTKHLYLRLDKLQDKLDAYIESRKDIWRPTVYKEAKRWINEGLKPRCITRDIPWGIKVPREGFEDKVFYVWFDAPIGYISITKELGGEKLVKELWQSDDCKIYNFIGKDNIPFHSVFFPAMEIGCGKYNLAYNVVGFNFMNFEGQKFSKSKNVGVFCDGLLDSDIDIDALRAYLVTMFPENKDTDFRWDGLKDNTNSELVGKFGNFFNRTLNMIWKNFEGKLNFELTDSAPLDENDKEMVKAIEEYPDKIASLLENTEFREAYKKVMEFATVGNGYLEKVAPWTLIKNGDIEGAKKVLYLALNMAKALCIVAHPFIPARTEEIWNEQLNFQGNLNDQGFWKEAKRINIKASHYTRAPKPLFSRIDDEKLEEYKAHFSKRFDLFSLKD</sequence>
<feature type="binding site" evidence="11">
    <location>
        <position position="160"/>
    </location>
    <ligand>
        <name>Zn(2+)</name>
        <dbReference type="ChEBI" id="CHEBI:29105"/>
    </ligand>
</feature>
<dbReference type="EC" id="6.1.1.10" evidence="11"/>
<evidence type="ECO:0000256" key="1">
    <source>
        <dbReference type="ARBA" id="ARBA00003314"/>
    </source>
</evidence>
<reference evidence="14" key="2">
    <citation type="journal article" date="2021" name="PeerJ">
        <title>Extensive microbial diversity within the chicken gut microbiome revealed by metagenomics and culture.</title>
        <authorList>
            <person name="Gilroy R."/>
            <person name="Ravi A."/>
            <person name="Getino M."/>
            <person name="Pursley I."/>
            <person name="Horton D.L."/>
            <person name="Alikhan N.F."/>
            <person name="Baker D."/>
            <person name="Gharbi K."/>
            <person name="Hall N."/>
            <person name="Watson M."/>
            <person name="Adriaenssens E.M."/>
            <person name="Foster-Nyarko E."/>
            <person name="Jarju S."/>
            <person name="Secka A."/>
            <person name="Antonio M."/>
            <person name="Oren A."/>
            <person name="Chaudhuri R.R."/>
            <person name="La Ragione R."/>
            <person name="Hildebrand F."/>
            <person name="Pallen M.J."/>
        </authorList>
    </citation>
    <scope>NUCLEOTIDE SEQUENCE</scope>
    <source>
        <strain evidence="14">CHK186-9395</strain>
    </source>
</reference>
<dbReference type="InterPro" id="IPR041872">
    <property type="entry name" value="Anticodon_Met"/>
</dbReference>
<feature type="short sequence motif" description="'HIGH' region" evidence="11">
    <location>
        <begin position="11"/>
        <end position="21"/>
    </location>
</feature>
<dbReference type="SUPFAM" id="SSF52374">
    <property type="entry name" value="Nucleotidylyl transferase"/>
    <property type="match status" value="1"/>
</dbReference>
<keyword evidence="6 11" id="KW-0547">Nucleotide-binding</keyword>
<dbReference type="Proteomes" id="UP000886861">
    <property type="component" value="Unassembled WGS sequence"/>
</dbReference>
<evidence type="ECO:0000256" key="7">
    <source>
        <dbReference type="ARBA" id="ARBA00022840"/>
    </source>
</evidence>
<keyword evidence="7 11" id="KW-0067">ATP-binding</keyword>
<evidence type="ECO:0000313" key="14">
    <source>
        <dbReference type="EMBL" id="HIV01421.1"/>
    </source>
</evidence>
<dbReference type="CDD" id="cd07957">
    <property type="entry name" value="Anticodon_Ia_Met"/>
    <property type="match status" value="1"/>
</dbReference>
<feature type="binding site" evidence="11">
    <location>
        <position position="147"/>
    </location>
    <ligand>
        <name>Zn(2+)</name>
        <dbReference type="ChEBI" id="CHEBI:29105"/>
    </ligand>
</feature>
<reference evidence="14" key="1">
    <citation type="submission" date="2020-10" db="EMBL/GenBank/DDBJ databases">
        <authorList>
            <person name="Gilroy R."/>
        </authorList>
    </citation>
    <scope>NUCLEOTIDE SEQUENCE</scope>
    <source>
        <strain evidence="14">CHK186-9395</strain>
    </source>
</reference>
<keyword evidence="11" id="KW-0479">Metal-binding</keyword>